<feature type="domain" description="Stress-response A/B barrel" evidence="1">
    <location>
        <begin position="2"/>
        <end position="93"/>
    </location>
</feature>
<evidence type="ECO:0000259" key="1">
    <source>
        <dbReference type="PROSITE" id="PS51502"/>
    </source>
</evidence>
<name>A0A3B0SHT6_9ZZZZ</name>
<dbReference type="AlphaFoldDB" id="A0A3B0SHT6"/>
<dbReference type="PROSITE" id="PS51502">
    <property type="entry name" value="S_R_A_B_BARREL"/>
    <property type="match status" value="1"/>
</dbReference>
<dbReference type="Gene3D" id="3.30.70.100">
    <property type="match status" value="1"/>
</dbReference>
<sequence>MIRHIVFFSASDPKDVETIRNGLMMLRDIPHSQHFEVGLNMQSDAIAGAHVDVVVYAEFTDEAALTAYKANPIYQQCIARVRPLREMRIAADFMTDMDT</sequence>
<dbReference type="SUPFAM" id="SSF54909">
    <property type="entry name" value="Dimeric alpha+beta barrel"/>
    <property type="match status" value="1"/>
</dbReference>
<dbReference type="Pfam" id="PF07876">
    <property type="entry name" value="Dabb"/>
    <property type="match status" value="1"/>
</dbReference>
<proteinExistence type="predicted"/>
<dbReference type="EMBL" id="UOEG01000264">
    <property type="protein sequence ID" value="VAW03723.1"/>
    <property type="molecule type" value="Genomic_DNA"/>
</dbReference>
<reference evidence="2" key="1">
    <citation type="submission" date="2018-06" db="EMBL/GenBank/DDBJ databases">
        <authorList>
            <person name="Zhirakovskaya E."/>
        </authorList>
    </citation>
    <scope>NUCLEOTIDE SEQUENCE</scope>
</reference>
<dbReference type="SMART" id="SM00886">
    <property type="entry name" value="Dabb"/>
    <property type="match status" value="1"/>
</dbReference>
<accession>A0A3B0SHT6</accession>
<evidence type="ECO:0000313" key="2">
    <source>
        <dbReference type="EMBL" id="VAW03723.1"/>
    </source>
</evidence>
<dbReference type="InterPro" id="IPR013097">
    <property type="entry name" value="Dabb"/>
</dbReference>
<protein>
    <recommendedName>
        <fullName evidence="1">Stress-response A/B barrel domain-containing protein</fullName>
    </recommendedName>
</protein>
<gene>
    <name evidence="2" type="ORF">MNBD_ALPHA07-2067</name>
</gene>
<dbReference type="InterPro" id="IPR011008">
    <property type="entry name" value="Dimeric_a/b-barrel"/>
</dbReference>
<organism evidence="2">
    <name type="scientific">hydrothermal vent metagenome</name>
    <dbReference type="NCBI Taxonomy" id="652676"/>
    <lineage>
        <taxon>unclassified sequences</taxon>
        <taxon>metagenomes</taxon>
        <taxon>ecological metagenomes</taxon>
    </lineage>
</organism>